<feature type="domain" description="AAA+ ATPase" evidence="1">
    <location>
        <begin position="16"/>
        <end position="136"/>
    </location>
</feature>
<accession>A0A2X1A2C8</accession>
<protein>
    <submittedName>
        <fullName evidence="2">ABC-type transport system involved in cytochrome bd biosynthesis, fused ATPase and permease components</fullName>
    </submittedName>
</protein>
<evidence type="ECO:0000259" key="1">
    <source>
        <dbReference type="SMART" id="SM00382"/>
    </source>
</evidence>
<dbReference type="SMART" id="SM00382">
    <property type="entry name" value="AAA"/>
    <property type="match status" value="1"/>
</dbReference>
<sequence>MSIEQNLEIIKNALSNGENVLITGNAGVGKTTLLRTLERDLEAEQDTKVVYFSGYEHQSSYYETALNEVEIAELINMKQGKKVILIDGLFSFQNTLTYVRKSTRIVAVEQNINESQLKKQMEHSRVADINFTKIINL</sequence>
<dbReference type="InterPro" id="IPR027417">
    <property type="entry name" value="P-loop_NTPase"/>
</dbReference>
<dbReference type="InterPro" id="IPR041664">
    <property type="entry name" value="AAA_16"/>
</dbReference>
<dbReference type="InterPro" id="IPR003593">
    <property type="entry name" value="AAA+_ATPase"/>
</dbReference>
<dbReference type="Gene3D" id="3.40.50.300">
    <property type="entry name" value="P-loop containing nucleotide triphosphate hydrolases"/>
    <property type="match status" value="1"/>
</dbReference>
<dbReference type="SUPFAM" id="SSF52540">
    <property type="entry name" value="P-loop containing nucleoside triphosphate hydrolases"/>
    <property type="match status" value="1"/>
</dbReference>
<gene>
    <name evidence="2" type="ORF">NCTC7582_03751</name>
</gene>
<dbReference type="EMBL" id="UAQE01000002">
    <property type="protein sequence ID" value="SPU37360.1"/>
    <property type="molecule type" value="Genomic_DNA"/>
</dbReference>
<proteinExistence type="predicted"/>
<evidence type="ECO:0000313" key="3">
    <source>
        <dbReference type="Proteomes" id="UP000251431"/>
    </source>
</evidence>
<name>A0A2X1A2C8_9BACI</name>
<reference evidence="2 3" key="1">
    <citation type="submission" date="2018-06" db="EMBL/GenBank/DDBJ databases">
        <authorList>
            <consortium name="Pathogen Informatics"/>
            <person name="Doyle S."/>
        </authorList>
    </citation>
    <scope>NUCLEOTIDE SEQUENCE [LARGE SCALE GENOMIC DNA]</scope>
    <source>
        <strain evidence="2 3">NCTC7582</strain>
    </source>
</reference>
<dbReference type="Proteomes" id="UP000251431">
    <property type="component" value="Unassembled WGS sequence"/>
</dbReference>
<organism evidence="2 3">
    <name type="scientific">Lysinibacillus capsici</name>
    <dbReference type="NCBI Taxonomy" id="2115968"/>
    <lineage>
        <taxon>Bacteria</taxon>
        <taxon>Bacillati</taxon>
        <taxon>Bacillota</taxon>
        <taxon>Bacilli</taxon>
        <taxon>Bacillales</taxon>
        <taxon>Bacillaceae</taxon>
        <taxon>Lysinibacillus</taxon>
    </lineage>
</organism>
<dbReference type="Pfam" id="PF13191">
    <property type="entry name" value="AAA_16"/>
    <property type="match status" value="1"/>
</dbReference>
<dbReference type="AlphaFoldDB" id="A0A2X1A2C8"/>
<evidence type="ECO:0000313" key="2">
    <source>
        <dbReference type="EMBL" id="SPU37360.1"/>
    </source>
</evidence>
<dbReference type="RefSeq" id="WP_112118065.1">
    <property type="nucleotide sequence ID" value="NZ_UAQE01000002.1"/>
</dbReference>